<dbReference type="PANTHER" id="PTHR46034:SF7">
    <property type="entry name" value="INFLUENZA VIRUS NS1A-BINDING PROTEIN"/>
    <property type="match status" value="1"/>
</dbReference>
<dbReference type="Pfam" id="PF01344">
    <property type="entry name" value="Kelch_1"/>
    <property type="match status" value="3"/>
</dbReference>
<dbReference type="AlphaFoldDB" id="A0A445FDZ3"/>
<dbReference type="SUPFAM" id="SSF117281">
    <property type="entry name" value="Kelch motif"/>
    <property type="match status" value="2"/>
</dbReference>
<evidence type="ECO:0000313" key="2">
    <source>
        <dbReference type="Proteomes" id="UP000289340"/>
    </source>
</evidence>
<organism evidence="1 2">
    <name type="scientific">Glycine soja</name>
    <name type="common">Wild soybean</name>
    <dbReference type="NCBI Taxonomy" id="3848"/>
    <lineage>
        <taxon>Eukaryota</taxon>
        <taxon>Viridiplantae</taxon>
        <taxon>Streptophyta</taxon>
        <taxon>Embryophyta</taxon>
        <taxon>Tracheophyta</taxon>
        <taxon>Spermatophyta</taxon>
        <taxon>Magnoliopsida</taxon>
        <taxon>eudicotyledons</taxon>
        <taxon>Gunneridae</taxon>
        <taxon>Pentapetalae</taxon>
        <taxon>rosids</taxon>
        <taxon>fabids</taxon>
        <taxon>Fabales</taxon>
        <taxon>Fabaceae</taxon>
        <taxon>Papilionoideae</taxon>
        <taxon>50 kb inversion clade</taxon>
        <taxon>NPAAA clade</taxon>
        <taxon>indigoferoid/millettioid clade</taxon>
        <taxon>Phaseoleae</taxon>
        <taxon>Glycine</taxon>
        <taxon>Glycine subgen. Soja</taxon>
    </lineage>
</organism>
<dbReference type="SMART" id="SM00612">
    <property type="entry name" value="Kelch"/>
    <property type="match status" value="3"/>
</dbReference>
<proteinExistence type="predicted"/>
<keyword evidence="2" id="KW-1185">Reference proteome</keyword>
<dbReference type="SMR" id="A0A445FDZ3"/>
<gene>
    <name evidence="1" type="ORF">D0Y65_050914</name>
</gene>
<dbReference type="Proteomes" id="UP000289340">
    <property type="component" value="Chromosome 19"/>
</dbReference>
<dbReference type="InterPro" id="IPR015915">
    <property type="entry name" value="Kelch-typ_b-propeller"/>
</dbReference>
<evidence type="ECO:0000313" key="1">
    <source>
        <dbReference type="EMBL" id="RZB47072.1"/>
    </source>
</evidence>
<dbReference type="InterPro" id="IPR006652">
    <property type="entry name" value="Kelch_1"/>
</dbReference>
<name>A0A445FDZ3_GLYSO</name>
<protein>
    <submittedName>
        <fullName evidence="1">Kelch-like protein 18</fullName>
    </submittedName>
</protein>
<dbReference type="InterPro" id="IPR044832">
    <property type="entry name" value="NRP-like"/>
</dbReference>
<dbReference type="PANTHER" id="PTHR46034">
    <property type="match status" value="1"/>
</dbReference>
<comment type="caution">
    <text evidence="1">The sequence shown here is derived from an EMBL/GenBank/DDBJ whole genome shotgun (WGS) entry which is preliminary data.</text>
</comment>
<sequence>MDLYFTSQNVITSLKPMSLVRSYALVVWLNGEIYVFGGGNGYVWYDTVESYNPVHDSWTLCRSLNQKKGRLSGAALNDKLFVVGGGNGVDSFSDVEMLELDIGRWIPTHSMLDKRFALVAVEFNGAIYATSGFDGNDYLIETYHANMADLDYDIYILYIRGCYFLYVPIFDPRDHSWTKIPNIMNVKRGCHSLVVLNEKLYALGGFDGDKIVPSIEVFDPRLGAWTIGEPMNHRRGYSAVVVVKESIYMIGGVKVCENIVDTGWQETCTTTAVKRCFLLAIACSHE</sequence>
<dbReference type="Gene3D" id="2.120.10.80">
    <property type="entry name" value="Kelch-type beta propeller"/>
    <property type="match status" value="2"/>
</dbReference>
<reference evidence="1 2" key="1">
    <citation type="submission" date="2018-09" db="EMBL/GenBank/DDBJ databases">
        <title>A high-quality reference genome of wild soybean provides a powerful tool to mine soybean genomes.</title>
        <authorList>
            <person name="Xie M."/>
            <person name="Chung C.Y.L."/>
            <person name="Li M.-W."/>
            <person name="Wong F.-L."/>
            <person name="Chan T.-F."/>
            <person name="Lam H.-M."/>
        </authorList>
    </citation>
    <scope>NUCLEOTIDE SEQUENCE [LARGE SCALE GENOMIC DNA]</scope>
    <source>
        <strain evidence="2">cv. W05</strain>
        <tissue evidence="1">Hypocotyl of etiolated seedlings</tissue>
    </source>
</reference>
<dbReference type="GO" id="GO:0034976">
    <property type="term" value="P:response to endoplasmic reticulum stress"/>
    <property type="evidence" value="ECO:0007669"/>
    <property type="project" value="InterPro"/>
</dbReference>
<accession>A0A445FDZ3</accession>
<dbReference type="EMBL" id="QZWG01000019">
    <property type="protein sequence ID" value="RZB47072.1"/>
    <property type="molecule type" value="Genomic_DNA"/>
</dbReference>